<keyword evidence="2" id="KW-0378">Hydrolase</keyword>
<sequence length="113" mass="12619">QQQQRSRSILPRPNTLTLSCTLPWPILVFQFVRGSNVSLVLDMSALGSVEPLSSGVVTPRERATQEYLQSASRVLSRQQLCDITLNTQMLHAEFAVSNTQSYHDEIQSSGMKL</sequence>
<dbReference type="Proteomes" id="UP000472270">
    <property type="component" value="Unassembled WGS sequence"/>
</dbReference>
<reference evidence="4" key="1">
    <citation type="submission" date="2025-08" db="UniProtKB">
        <authorList>
            <consortium name="Ensembl"/>
        </authorList>
    </citation>
    <scope>IDENTIFICATION</scope>
</reference>
<reference evidence="4" key="2">
    <citation type="submission" date="2025-09" db="UniProtKB">
        <authorList>
            <consortium name="Ensembl"/>
        </authorList>
    </citation>
    <scope>IDENTIFICATION</scope>
</reference>
<dbReference type="PANTHER" id="PTHR46198:SF2">
    <property type="entry name" value="RECEPTOR-TYPE TYROSINE-PROTEIN PHOSPHATASE R"/>
    <property type="match status" value="1"/>
</dbReference>
<evidence type="ECO:0000256" key="3">
    <source>
        <dbReference type="ARBA" id="ARBA00022912"/>
    </source>
</evidence>
<evidence type="ECO:0000313" key="5">
    <source>
        <dbReference type="Proteomes" id="UP000472270"/>
    </source>
</evidence>
<name>A0A673N0Q9_9TELE</name>
<keyword evidence="5" id="KW-1185">Reference proteome</keyword>
<dbReference type="PANTHER" id="PTHR46198">
    <property type="entry name" value="PROTEIN-TYROSINE-PHOSPHATASE"/>
    <property type="match status" value="1"/>
</dbReference>
<evidence type="ECO:0000313" key="4">
    <source>
        <dbReference type="Ensembl" id="ENSSRHP00000098837.1"/>
    </source>
</evidence>
<dbReference type="GO" id="GO:0019901">
    <property type="term" value="F:protein kinase binding"/>
    <property type="evidence" value="ECO:0007669"/>
    <property type="project" value="TreeGrafter"/>
</dbReference>
<evidence type="ECO:0000256" key="2">
    <source>
        <dbReference type="ARBA" id="ARBA00022801"/>
    </source>
</evidence>
<dbReference type="InterPro" id="IPR008356">
    <property type="entry name" value="Tyr_Pase_KIM-con"/>
</dbReference>
<keyword evidence="3" id="KW-0904">Protein phosphatase</keyword>
<dbReference type="PRINTS" id="PR01778">
    <property type="entry name" value="KIMPTPASE"/>
</dbReference>
<dbReference type="EC" id="3.1.3.48" evidence="1"/>
<dbReference type="GO" id="GO:0005829">
    <property type="term" value="C:cytosol"/>
    <property type="evidence" value="ECO:0007669"/>
    <property type="project" value="TreeGrafter"/>
</dbReference>
<dbReference type="AlphaFoldDB" id="A0A673N0Q9"/>
<organism evidence="4 5">
    <name type="scientific">Sinocyclocheilus rhinocerous</name>
    <dbReference type="NCBI Taxonomy" id="307959"/>
    <lineage>
        <taxon>Eukaryota</taxon>
        <taxon>Metazoa</taxon>
        <taxon>Chordata</taxon>
        <taxon>Craniata</taxon>
        <taxon>Vertebrata</taxon>
        <taxon>Euteleostomi</taxon>
        <taxon>Actinopterygii</taxon>
        <taxon>Neopterygii</taxon>
        <taxon>Teleostei</taxon>
        <taxon>Ostariophysi</taxon>
        <taxon>Cypriniformes</taxon>
        <taxon>Cyprinidae</taxon>
        <taxon>Cyprininae</taxon>
        <taxon>Sinocyclocheilus</taxon>
    </lineage>
</organism>
<dbReference type="GO" id="GO:0005886">
    <property type="term" value="C:plasma membrane"/>
    <property type="evidence" value="ECO:0007669"/>
    <property type="project" value="TreeGrafter"/>
</dbReference>
<accession>A0A673N0Q9</accession>
<dbReference type="Ensembl" id="ENSSRHT00000101517.1">
    <property type="protein sequence ID" value="ENSSRHP00000098837.1"/>
    <property type="gene ID" value="ENSSRHG00000048510.1"/>
</dbReference>
<proteinExistence type="predicted"/>
<evidence type="ECO:0000256" key="1">
    <source>
        <dbReference type="ARBA" id="ARBA00013064"/>
    </source>
</evidence>
<protein>
    <recommendedName>
        <fullName evidence="1">protein-tyrosine-phosphatase</fullName>
        <ecNumber evidence="1">3.1.3.48</ecNumber>
    </recommendedName>
</protein>
<dbReference type="GO" id="GO:0007165">
    <property type="term" value="P:signal transduction"/>
    <property type="evidence" value="ECO:0007669"/>
    <property type="project" value="TreeGrafter"/>
</dbReference>
<dbReference type="GO" id="GO:0030054">
    <property type="term" value="C:cell junction"/>
    <property type="evidence" value="ECO:0007669"/>
    <property type="project" value="TreeGrafter"/>
</dbReference>
<dbReference type="GO" id="GO:0004725">
    <property type="term" value="F:protein tyrosine phosphatase activity"/>
    <property type="evidence" value="ECO:0007669"/>
    <property type="project" value="UniProtKB-EC"/>
</dbReference>